<dbReference type="InterPro" id="IPR027370">
    <property type="entry name" value="Znf-RING_euk"/>
</dbReference>
<evidence type="ECO:0000256" key="6">
    <source>
        <dbReference type="SAM" id="Phobius"/>
    </source>
</evidence>
<evidence type="ECO:0000256" key="2">
    <source>
        <dbReference type="ARBA" id="ARBA00022771"/>
    </source>
</evidence>
<keyword evidence="6" id="KW-0812">Transmembrane</keyword>
<comment type="caution">
    <text evidence="8">The sequence shown here is derived from an EMBL/GenBank/DDBJ whole genome shotgun (WGS) entry which is preliminary data.</text>
</comment>
<keyword evidence="3" id="KW-0862">Zinc</keyword>
<feature type="domain" description="RING-type" evidence="7">
    <location>
        <begin position="25"/>
        <end position="72"/>
    </location>
</feature>
<dbReference type="GO" id="GO:0016567">
    <property type="term" value="P:protein ubiquitination"/>
    <property type="evidence" value="ECO:0007669"/>
    <property type="project" value="TreeGrafter"/>
</dbReference>
<dbReference type="Proteomes" id="UP000824219">
    <property type="component" value="Linkage Group LG17"/>
</dbReference>
<dbReference type="Gene3D" id="3.30.40.10">
    <property type="entry name" value="Zinc/RING finger domain, C3HC4 (zinc finger)"/>
    <property type="match status" value="1"/>
</dbReference>
<organism evidence="8 9">
    <name type="scientific">Hemibagrus wyckioides</name>
    <dbReference type="NCBI Taxonomy" id="337641"/>
    <lineage>
        <taxon>Eukaryota</taxon>
        <taxon>Metazoa</taxon>
        <taxon>Chordata</taxon>
        <taxon>Craniata</taxon>
        <taxon>Vertebrata</taxon>
        <taxon>Euteleostomi</taxon>
        <taxon>Actinopterygii</taxon>
        <taxon>Neopterygii</taxon>
        <taxon>Teleostei</taxon>
        <taxon>Ostariophysi</taxon>
        <taxon>Siluriformes</taxon>
        <taxon>Bagridae</taxon>
        <taxon>Hemibagrus</taxon>
    </lineage>
</organism>
<protein>
    <recommendedName>
        <fullName evidence="7">RING-type domain-containing protein</fullName>
    </recommendedName>
</protein>
<dbReference type="Pfam" id="PF13445">
    <property type="entry name" value="zf-RING_UBOX"/>
    <property type="match status" value="1"/>
</dbReference>
<feature type="compositionally biased region" description="Low complexity" evidence="5">
    <location>
        <begin position="142"/>
        <end position="152"/>
    </location>
</feature>
<gene>
    <name evidence="8" type="ORF">KOW79_014886</name>
</gene>
<feature type="region of interest" description="Disordered" evidence="5">
    <location>
        <begin position="127"/>
        <end position="152"/>
    </location>
</feature>
<dbReference type="InterPro" id="IPR013083">
    <property type="entry name" value="Znf_RING/FYVE/PHD"/>
</dbReference>
<keyword evidence="2 4" id="KW-0863">Zinc-finger</keyword>
<keyword evidence="6" id="KW-1133">Transmembrane helix</keyword>
<dbReference type="OrthoDB" id="654191at2759"/>
<keyword evidence="6" id="KW-0472">Membrane</keyword>
<feature type="transmembrane region" description="Helical" evidence="6">
    <location>
        <begin position="175"/>
        <end position="202"/>
    </location>
</feature>
<dbReference type="GO" id="GO:0061630">
    <property type="term" value="F:ubiquitin protein ligase activity"/>
    <property type="evidence" value="ECO:0007669"/>
    <property type="project" value="TreeGrafter"/>
</dbReference>
<dbReference type="PANTHER" id="PTHR22791:SF17">
    <property type="entry name" value="RING-TYPE DOMAIN-CONTAINING PROTEIN"/>
    <property type="match status" value="1"/>
</dbReference>
<reference evidence="8 9" key="1">
    <citation type="submission" date="2021-06" db="EMBL/GenBank/DDBJ databases">
        <title>Chromosome-level genome assembly of the red-tail catfish (Hemibagrus wyckioides).</title>
        <authorList>
            <person name="Shao F."/>
        </authorList>
    </citation>
    <scope>NUCLEOTIDE SEQUENCE [LARGE SCALE GENOMIC DNA]</scope>
    <source>
        <strain evidence="8">EC202008001</strain>
        <tissue evidence="8">Blood</tissue>
    </source>
</reference>
<keyword evidence="1" id="KW-0479">Metal-binding</keyword>
<feature type="transmembrane region" description="Helical" evidence="6">
    <location>
        <begin position="214"/>
        <end position="239"/>
    </location>
</feature>
<dbReference type="PROSITE" id="PS50089">
    <property type="entry name" value="ZF_RING_2"/>
    <property type="match status" value="1"/>
</dbReference>
<dbReference type="InterPro" id="IPR051435">
    <property type="entry name" value="RING_finger_E3_ubiq-ligases"/>
</dbReference>
<dbReference type="AlphaFoldDB" id="A0A9D3NFL1"/>
<dbReference type="InterPro" id="IPR001841">
    <property type="entry name" value="Znf_RING"/>
</dbReference>
<evidence type="ECO:0000256" key="4">
    <source>
        <dbReference type="PROSITE-ProRule" id="PRU00175"/>
    </source>
</evidence>
<dbReference type="SUPFAM" id="SSF57850">
    <property type="entry name" value="RING/U-box"/>
    <property type="match status" value="1"/>
</dbReference>
<evidence type="ECO:0000256" key="5">
    <source>
        <dbReference type="SAM" id="MobiDB-lite"/>
    </source>
</evidence>
<dbReference type="EMBL" id="JAHKSW010000017">
    <property type="protein sequence ID" value="KAG7322028.1"/>
    <property type="molecule type" value="Genomic_DNA"/>
</dbReference>
<dbReference type="PANTHER" id="PTHR22791">
    <property type="entry name" value="RING-TYPE DOMAIN-CONTAINING PROTEIN"/>
    <property type="match status" value="1"/>
</dbReference>
<proteinExistence type="predicted"/>
<evidence type="ECO:0000256" key="3">
    <source>
        <dbReference type="ARBA" id="ARBA00022833"/>
    </source>
</evidence>
<name>A0A9D3NFL1_9TELE</name>
<evidence type="ECO:0000259" key="7">
    <source>
        <dbReference type="PROSITE" id="PS50089"/>
    </source>
</evidence>
<evidence type="ECO:0000313" key="8">
    <source>
        <dbReference type="EMBL" id="KAG7322028.1"/>
    </source>
</evidence>
<evidence type="ECO:0000256" key="1">
    <source>
        <dbReference type="ARBA" id="ARBA00022723"/>
    </source>
</evidence>
<dbReference type="SMART" id="SM00184">
    <property type="entry name" value="RING"/>
    <property type="match status" value="1"/>
</dbReference>
<evidence type="ECO:0000313" key="9">
    <source>
        <dbReference type="Proteomes" id="UP000824219"/>
    </source>
</evidence>
<keyword evidence="9" id="KW-1185">Reference proteome</keyword>
<dbReference type="PROSITE" id="PS00518">
    <property type="entry name" value="ZF_RING_1"/>
    <property type="match status" value="1"/>
</dbReference>
<accession>A0A9D3NFL1</accession>
<sequence>MAEEGDIEADAGATGCTDKYEEYECKICYNYFDLDRRAPKILECLHTFCEECLHALHLREERPWRVTCPVCRHRTPVPDYRIRNLPNNTKVTEDFPLRVDVDADPVPQDALPPHPPPLHPALAALRRDDASSASGPNRHAHATPSTTASTATMTLSQDSVVSRRESCHEGCCRRLALTAGCACVAFSFVAMLALLFAGLVFVHGNSGDRPPSPAGPVCLSVASVLAMVAVVVTWLLCWLKYRPEHELQMLKPLQLARPVRVCLADPLTV</sequence>
<dbReference type="InterPro" id="IPR017907">
    <property type="entry name" value="Znf_RING_CS"/>
</dbReference>
<dbReference type="GO" id="GO:0008270">
    <property type="term" value="F:zinc ion binding"/>
    <property type="evidence" value="ECO:0007669"/>
    <property type="project" value="UniProtKB-KW"/>
</dbReference>